<proteinExistence type="predicted"/>
<dbReference type="EMBL" id="BK014806">
    <property type="protein sequence ID" value="DAD76652.1"/>
    <property type="molecule type" value="Genomic_DNA"/>
</dbReference>
<reference evidence="1" key="1">
    <citation type="journal article" date="2021" name="Proc. Natl. Acad. Sci. U.S.A.">
        <title>A Catalog of Tens of Thousands of Viruses from Human Metagenomes Reveals Hidden Associations with Chronic Diseases.</title>
        <authorList>
            <person name="Tisza M.J."/>
            <person name="Buck C.B."/>
        </authorList>
    </citation>
    <scope>NUCLEOTIDE SEQUENCE</scope>
    <source>
        <strain evidence="1">CtOVO10</strain>
    </source>
</reference>
<sequence>MKSILHVWNSRRPSTSPNLTPVLAYGLLCWLTV</sequence>
<evidence type="ECO:0000313" key="1">
    <source>
        <dbReference type="EMBL" id="DAD76652.1"/>
    </source>
</evidence>
<protein>
    <submittedName>
        <fullName evidence="1">Uncharacterized protein</fullName>
    </submittedName>
</protein>
<organism evidence="1">
    <name type="scientific">Siphoviridae sp. ctOVO10</name>
    <dbReference type="NCBI Taxonomy" id="2826311"/>
    <lineage>
        <taxon>Viruses</taxon>
        <taxon>Duplodnaviria</taxon>
        <taxon>Heunggongvirae</taxon>
        <taxon>Uroviricota</taxon>
        <taxon>Caudoviricetes</taxon>
    </lineage>
</organism>
<name>A0A8S5M346_9CAUD</name>
<accession>A0A8S5M346</accession>